<evidence type="ECO:0000313" key="2">
    <source>
        <dbReference type="Proteomes" id="UP000190322"/>
    </source>
</evidence>
<accession>A0A1S9ZL53</accession>
<dbReference type="GO" id="GO:0051213">
    <property type="term" value="F:dioxygenase activity"/>
    <property type="evidence" value="ECO:0007669"/>
    <property type="project" value="InterPro"/>
</dbReference>
<dbReference type="AlphaFoldDB" id="A0A1S9ZL53"/>
<comment type="caution">
    <text evidence="1">The sequence shown here is derived from an EMBL/GenBank/DDBJ whole genome shotgun (WGS) entry which is preliminary data.</text>
</comment>
<dbReference type="Gene3D" id="2.60.120.620">
    <property type="entry name" value="q2cbj1_9rhob like domain"/>
    <property type="match status" value="1"/>
</dbReference>
<dbReference type="Proteomes" id="UP000190322">
    <property type="component" value="Unassembled WGS sequence"/>
</dbReference>
<sequence>MKNNERFLKNICKLKKLYQQDGYLFISSEQMIELLQDMGISIEEINHLKEMSDNLPSDPTLEFRESRNGRFFHNNLSKVIYRTAFQPFVLSVDEDFIRHDSGKIRYFVGLEERLTRNLAFQEMLKVKNPIISNIDILPRKNLDYSSVNWVTTVFHLRTITQEDLLGEPALEGVHSDGVDHTMTIMLGHHNMTENSAITNIHSNLEKSGICFEETKNENLVNSMQHKKFLDSLLIKDNEFKHSLSPVFQINPTERATRDMLIFFTRKPCLQKHISFPYDSTNPHPDYPVDFKLEYQL</sequence>
<dbReference type="Pfam" id="PF10014">
    <property type="entry name" value="2OG-Fe_Oxy_2"/>
    <property type="match status" value="1"/>
</dbReference>
<gene>
    <name evidence="1" type="ORF">B0180_04835</name>
</gene>
<organism evidence="1 2">
    <name type="scientific">Moraxella canis</name>
    <dbReference type="NCBI Taxonomy" id="90239"/>
    <lineage>
        <taxon>Bacteria</taxon>
        <taxon>Pseudomonadati</taxon>
        <taxon>Pseudomonadota</taxon>
        <taxon>Gammaproteobacteria</taxon>
        <taxon>Moraxellales</taxon>
        <taxon>Moraxellaceae</taxon>
        <taxon>Moraxella</taxon>
    </lineage>
</organism>
<dbReference type="InterPro" id="IPR018724">
    <property type="entry name" value="2OG-Fe_dioxygenase"/>
</dbReference>
<evidence type="ECO:0000313" key="1">
    <source>
        <dbReference type="EMBL" id="OOR84255.1"/>
    </source>
</evidence>
<protein>
    <recommendedName>
        <fullName evidence="3">2OG-Fe dioxygenase family protein</fullName>
    </recommendedName>
</protein>
<proteinExistence type="predicted"/>
<reference evidence="1 2" key="1">
    <citation type="submission" date="2017-02" db="EMBL/GenBank/DDBJ databases">
        <title>Draft genome sequence of Moraxella canis CCUG 8415A type strain.</title>
        <authorList>
            <person name="Engstrom-Jakobsson H."/>
            <person name="Salva-Serra F."/>
            <person name="Thorell K."/>
            <person name="Gonzales-Siles L."/>
            <person name="Karlsson R."/>
            <person name="Boulund F."/>
            <person name="Engstrand L."/>
            <person name="Moore E."/>
        </authorList>
    </citation>
    <scope>NUCLEOTIDE SEQUENCE [LARGE SCALE GENOMIC DNA]</scope>
    <source>
        <strain evidence="1 2">CCUG 8415A</strain>
    </source>
</reference>
<evidence type="ECO:0008006" key="3">
    <source>
        <dbReference type="Google" id="ProtNLM"/>
    </source>
</evidence>
<dbReference type="RefSeq" id="WP_208609386.1">
    <property type="nucleotide sequence ID" value="NZ_MUXT01000005.1"/>
</dbReference>
<dbReference type="EMBL" id="MUXT01000005">
    <property type="protein sequence ID" value="OOR84255.1"/>
    <property type="molecule type" value="Genomic_DNA"/>
</dbReference>
<name>A0A1S9ZL53_9GAMM</name>